<comment type="caution">
    <text evidence="2">The sequence shown here is derived from an EMBL/GenBank/DDBJ whole genome shotgun (WGS) entry which is preliminary data.</text>
</comment>
<keyword evidence="3" id="KW-1185">Reference proteome</keyword>
<sequence length="52" mass="5720">MLSHIVLKYRRSVFEEANQQSEERSIADNPNVGSSPSLESLNASQKGVVSTE</sequence>
<name>A0AAD5MXF4_PARTN</name>
<organism evidence="2 3">
    <name type="scientific">Parelaphostrongylus tenuis</name>
    <name type="common">Meningeal worm</name>
    <dbReference type="NCBI Taxonomy" id="148309"/>
    <lineage>
        <taxon>Eukaryota</taxon>
        <taxon>Metazoa</taxon>
        <taxon>Ecdysozoa</taxon>
        <taxon>Nematoda</taxon>
        <taxon>Chromadorea</taxon>
        <taxon>Rhabditida</taxon>
        <taxon>Rhabditina</taxon>
        <taxon>Rhabditomorpha</taxon>
        <taxon>Strongyloidea</taxon>
        <taxon>Metastrongylidae</taxon>
        <taxon>Parelaphostrongylus</taxon>
    </lineage>
</organism>
<reference evidence="2" key="1">
    <citation type="submission" date="2021-06" db="EMBL/GenBank/DDBJ databases">
        <title>Parelaphostrongylus tenuis whole genome reference sequence.</title>
        <authorList>
            <person name="Garwood T.J."/>
            <person name="Larsen P.A."/>
            <person name="Fountain-Jones N.M."/>
            <person name="Garbe J.R."/>
            <person name="Macchietto M.G."/>
            <person name="Kania S.A."/>
            <person name="Gerhold R.W."/>
            <person name="Richards J.E."/>
            <person name="Wolf T.M."/>
        </authorList>
    </citation>
    <scope>NUCLEOTIDE SEQUENCE</scope>
    <source>
        <strain evidence="2">MNPRO001-30</strain>
        <tissue evidence="2">Meninges</tissue>
    </source>
</reference>
<evidence type="ECO:0000313" key="3">
    <source>
        <dbReference type="Proteomes" id="UP001196413"/>
    </source>
</evidence>
<protein>
    <submittedName>
        <fullName evidence="2">Uncharacterized protein</fullName>
    </submittedName>
</protein>
<dbReference type="EMBL" id="JAHQIW010003116">
    <property type="protein sequence ID" value="KAJ1357366.1"/>
    <property type="molecule type" value="Genomic_DNA"/>
</dbReference>
<dbReference type="AlphaFoldDB" id="A0AAD5MXF4"/>
<evidence type="ECO:0000256" key="1">
    <source>
        <dbReference type="SAM" id="MobiDB-lite"/>
    </source>
</evidence>
<gene>
    <name evidence="2" type="ORF">KIN20_015500</name>
</gene>
<feature type="compositionally biased region" description="Polar residues" evidence="1">
    <location>
        <begin position="31"/>
        <end position="52"/>
    </location>
</feature>
<dbReference type="Proteomes" id="UP001196413">
    <property type="component" value="Unassembled WGS sequence"/>
</dbReference>
<feature type="region of interest" description="Disordered" evidence="1">
    <location>
        <begin position="17"/>
        <end position="52"/>
    </location>
</feature>
<proteinExistence type="predicted"/>
<accession>A0AAD5MXF4</accession>
<evidence type="ECO:0000313" key="2">
    <source>
        <dbReference type="EMBL" id="KAJ1357366.1"/>
    </source>
</evidence>